<keyword evidence="5" id="KW-0732">Signal</keyword>
<evidence type="ECO:0000259" key="6">
    <source>
        <dbReference type="PROSITE" id="PS51425"/>
    </source>
</evidence>
<keyword evidence="4" id="KW-0812">Transmembrane</keyword>
<organism evidence="7 8">
    <name type="scientific">Meleagris gallopavo</name>
    <name type="common">Wild turkey</name>
    <dbReference type="NCBI Taxonomy" id="9103"/>
    <lineage>
        <taxon>Eukaryota</taxon>
        <taxon>Metazoa</taxon>
        <taxon>Chordata</taxon>
        <taxon>Craniata</taxon>
        <taxon>Vertebrata</taxon>
        <taxon>Euteleostomi</taxon>
        <taxon>Archelosauria</taxon>
        <taxon>Archosauria</taxon>
        <taxon>Dinosauria</taxon>
        <taxon>Saurischia</taxon>
        <taxon>Theropoda</taxon>
        <taxon>Coelurosauria</taxon>
        <taxon>Aves</taxon>
        <taxon>Neognathae</taxon>
        <taxon>Galloanserae</taxon>
        <taxon>Galliformes</taxon>
        <taxon>Phasianidae</taxon>
        <taxon>Meleagridinae</taxon>
        <taxon>Meleagris</taxon>
    </lineage>
</organism>
<keyword evidence="3" id="KW-0175">Coiled coil</keyword>
<dbReference type="Pfam" id="PF21581">
    <property type="entry name" value="SCD"/>
    <property type="match status" value="1"/>
</dbReference>
<evidence type="ECO:0000256" key="2">
    <source>
        <dbReference type="RuleBase" id="RU369063"/>
    </source>
</evidence>
<feature type="domain" description="SCD" evidence="6">
    <location>
        <begin position="259"/>
        <end position="344"/>
    </location>
</feature>
<dbReference type="GO" id="GO:0007062">
    <property type="term" value="P:sister chromatid cohesion"/>
    <property type="evidence" value="ECO:0007669"/>
    <property type="project" value="UniProtKB-UniRule"/>
</dbReference>
<dbReference type="PANTHER" id="PTHR11199">
    <property type="entry name" value="STROMAL ANTIGEN"/>
    <property type="match status" value="1"/>
</dbReference>
<feature type="chain" id="PRO_5032989843" description="Cohesin subunit SA" evidence="5">
    <location>
        <begin position="25"/>
        <end position="365"/>
    </location>
</feature>
<name>A0A803XTG6_MELGA</name>
<dbReference type="InParanoid" id="A0A803XTG6"/>
<dbReference type="Pfam" id="PF08514">
    <property type="entry name" value="STAG"/>
    <property type="match status" value="1"/>
</dbReference>
<keyword evidence="4" id="KW-1133">Transmembrane helix</keyword>
<dbReference type="Proteomes" id="UP000001645">
    <property type="component" value="Chromosome 11"/>
</dbReference>
<dbReference type="PROSITE" id="PS51425">
    <property type="entry name" value="SCD"/>
    <property type="match status" value="1"/>
</dbReference>
<reference evidence="7" key="3">
    <citation type="submission" date="2025-09" db="UniProtKB">
        <authorList>
            <consortium name="Ensembl"/>
        </authorList>
    </citation>
    <scope>IDENTIFICATION</scope>
</reference>
<reference evidence="7" key="2">
    <citation type="submission" date="2025-08" db="UniProtKB">
        <authorList>
            <consortium name="Ensembl"/>
        </authorList>
    </citation>
    <scope>IDENTIFICATION</scope>
</reference>
<dbReference type="GO" id="GO:0003682">
    <property type="term" value="F:chromatin binding"/>
    <property type="evidence" value="ECO:0007669"/>
    <property type="project" value="TreeGrafter"/>
</dbReference>
<feature type="signal peptide" evidence="5">
    <location>
        <begin position="1"/>
        <end position="24"/>
    </location>
</feature>
<dbReference type="InterPro" id="IPR016024">
    <property type="entry name" value="ARM-type_fold"/>
</dbReference>
<dbReference type="GO" id="GO:0000775">
    <property type="term" value="C:chromosome, centromeric region"/>
    <property type="evidence" value="ECO:0007669"/>
    <property type="project" value="UniProtKB-SubCell"/>
</dbReference>
<proteinExistence type="inferred from homology"/>
<sequence length="365" mass="42979">LIAIVLSYFQFLLSLCNLQHEVNANNLIVQVMGERHNPREGEMWMQILLLALSWPTSWLIPLSLWFSRTLLTAVAHDAVVLCFYYHCIIWSFMCVIELIEMFRNMQNAEIIRKMTEEFDEDSGDYPLTMPGPQWKKFRSNFCEFIGVLIRQCQYSIIYDEYMMDTVISLLTGLSDSQVRAFRHTSTLAAMKLMTALVNVALNLSIHQDNTQRQYEAERNKMIGKRANERLELLLQKRKELQENQDEIENMMNSIFKGIFVHRYRDAIAEIRAVCIEEIGVWMKMYSDAFLNDSYLKYVGWTLHDRQGEVRLKCLKALQSLYTNRELFPKLELFTNRFKDRIVSMTLDKEYDVAVEAIRLVTLILQ</sequence>
<evidence type="ECO:0000256" key="1">
    <source>
        <dbReference type="ARBA" id="ARBA00005486"/>
    </source>
</evidence>
<dbReference type="SUPFAM" id="SSF48371">
    <property type="entry name" value="ARM repeat"/>
    <property type="match status" value="1"/>
</dbReference>
<comment type="subunit">
    <text evidence="2">Part of the cohesin complex which is composed of a heterodimer between a SMC1 protein (SMC1A or SMC1B) and SMC3, which are attached via their hinge domain, and RAD21 which link them at their heads, and one STAG protein.</text>
</comment>
<keyword evidence="2" id="KW-0131">Cell cycle</keyword>
<evidence type="ECO:0000313" key="7">
    <source>
        <dbReference type="Ensembl" id="ENSMGAP00000022812.1"/>
    </source>
</evidence>
<comment type="function">
    <text evidence="2">Component of cohesin complex, a complex required for the cohesion of sister chromatids after DNA replication. The cohesin complex apparently forms a large proteinaceous ring within which sister chromatids can be trapped. At anaphase, the complex is cleaved and dissociates from chromatin, allowing sister chromatids to segregate.</text>
</comment>
<keyword evidence="8" id="KW-1185">Reference proteome</keyword>
<dbReference type="Ensembl" id="ENSMGAT00000025696.1">
    <property type="protein sequence ID" value="ENSMGAP00000022812.1"/>
    <property type="gene ID" value="ENSMGAG00000018991.1"/>
</dbReference>
<protein>
    <recommendedName>
        <fullName evidence="2">Cohesin subunit SA</fullName>
    </recommendedName>
    <alternativeName>
        <fullName evidence="2">SCC3 homolog</fullName>
    </alternativeName>
    <alternativeName>
        <fullName evidence="2">Stromal antigen</fullName>
    </alternativeName>
</protein>
<reference evidence="7 8" key="1">
    <citation type="journal article" date="2010" name="PLoS Biol.">
        <title>Multi-platform next-generation sequencing of the domestic turkey (Meleagris gallopavo): genome assembly and analysis.</title>
        <authorList>
            <person name="Dalloul R.A."/>
            <person name="Long J.A."/>
            <person name="Zimin A.V."/>
            <person name="Aslam L."/>
            <person name="Beal K."/>
            <person name="Blomberg L.A."/>
            <person name="Bouffard P."/>
            <person name="Burt D.W."/>
            <person name="Crasta O."/>
            <person name="Crooijmans R.P."/>
            <person name="Cooper K."/>
            <person name="Coulombe R.A."/>
            <person name="De S."/>
            <person name="Delany M.E."/>
            <person name="Dodgson J.B."/>
            <person name="Dong J.J."/>
            <person name="Evans C."/>
            <person name="Frederickson K.M."/>
            <person name="Flicek P."/>
            <person name="Florea L."/>
            <person name="Folkerts O."/>
            <person name="Groenen M.A."/>
            <person name="Harkins T.T."/>
            <person name="Herrero J."/>
            <person name="Hoffmann S."/>
            <person name="Megens H.J."/>
            <person name="Jiang A."/>
            <person name="de Jong P."/>
            <person name="Kaiser P."/>
            <person name="Kim H."/>
            <person name="Kim K.W."/>
            <person name="Kim S."/>
            <person name="Langenberger D."/>
            <person name="Lee M.K."/>
            <person name="Lee T."/>
            <person name="Mane S."/>
            <person name="Marcais G."/>
            <person name="Marz M."/>
            <person name="McElroy A.P."/>
            <person name="Modise T."/>
            <person name="Nefedov M."/>
            <person name="Notredame C."/>
            <person name="Paton I.R."/>
            <person name="Payne W.S."/>
            <person name="Pertea G."/>
            <person name="Prickett D."/>
            <person name="Puiu D."/>
            <person name="Qioa D."/>
            <person name="Raineri E."/>
            <person name="Ruffier M."/>
            <person name="Salzberg S.L."/>
            <person name="Schatz M.C."/>
            <person name="Scheuring C."/>
            <person name="Schmidt C.J."/>
            <person name="Schroeder S."/>
            <person name="Searle S.M."/>
            <person name="Smith E.J."/>
            <person name="Smith J."/>
            <person name="Sonstegard T.S."/>
            <person name="Stadler P.F."/>
            <person name="Tafer H."/>
            <person name="Tu Z.J."/>
            <person name="Van Tassell C.P."/>
            <person name="Vilella A.J."/>
            <person name="Williams K.P."/>
            <person name="Yorke J.A."/>
            <person name="Zhang L."/>
            <person name="Zhang H.B."/>
            <person name="Zhang X."/>
            <person name="Zhang Y."/>
            <person name="Reed K.M."/>
        </authorList>
    </citation>
    <scope>NUCLEOTIDE SEQUENCE [LARGE SCALE GENOMIC DNA]</scope>
</reference>
<dbReference type="GO" id="GO:0000785">
    <property type="term" value="C:chromatin"/>
    <property type="evidence" value="ECO:0007669"/>
    <property type="project" value="UniProtKB-UniRule"/>
</dbReference>
<dbReference type="AlphaFoldDB" id="A0A803XTG6"/>
<dbReference type="GO" id="GO:0005634">
    <property type="term" value="C:nucleus"/>
    <property type="evidence" value="ECO:0007669"/>
    <property type="project" value="UniProtKB-SubCell"/>
</dbReference>
<dbReference type="GO" id="GO:0051301">
    <property type="term" value="P:cell division"/>
    <property type="evidence" value="ECO:0007669"/>
    <property type="project" value="UniProtKB-UniRule"/>
</dbReference>
<evidence type="ECO:0000313" key="8">
    <source>
        <dbReference type="Proteomes" id="UP000001645"/>
    </source>
</evidence>
<comment type="subcellular location">
    <subcellularLocation>
        <location evidence="2">Nucleus</location>
    </subcellularLocation>
    <subcellularLocation>
        <location evidence="2">Chromosome</location>
    </subcellularLocation>
    <subcellularLocation>
        <location evidence="2">Chromosome</location>
        <location evidence="2">Centromere</location>
    </subcellularLocation>
</comment>
<dbReference type="InterPro" id="IPR013721">
    <property type="entry name" value="STAG"/>
</dbReference>
<dbReference type="GO" id="GO:0007059">
    <property type="term" value="P:chromosome segregation"/>
    <property type="evidence" value="ECO:0007669"/>
    <property type="project" value="UniProtKB-KW"/>
</dbReference>
<evidence type="ECO:0000256" key="5">
    <source>
        <dbReference type="SAM" id="SignalP"/>
    </source>
</evidence>
<keyword evidence="2" id="KW-0159">Chromosome partition</keyword>
<feature type="coiled-coil region" evidence="3">
    <location>
        <begin position="223"/>
        <end position="253"/>
    </location>
</feature>
<dbReference type="GeneTree" id="ENSGT00950000182972"/>
<keyword evidence="4" id="KW-0472">Membrane</keyword>
<dbReference type="GO" id="GO:0008278">
    <property type="term" value="C:cohesin complex"/>
    <property type="evidence" value="ECO:0007669"/>
    <property type="project" value="UniProtKB-UniRule"/>
</dbReference>
<evidence type="ECO:0000256" key="3">
    <source>
        <dbReference type="SAM" id="Coils"/>
    </source>
</evidence>
<dbReference type="InterPro" id="IPR020839">
    <property type="entry name" value="SCD"/>
</dbReference>
<accession>A0A803XTG6</accession>
<dbReference type="InterPro" id="IPR039662">
    <property type="entry name" value="Cohesin_Scc3/SA"/>
</dbReference>
<evidence type="ECO:0000256" key="4">
    <source>
        <dbReference type="SAM" id="Phobius"/>
    </source>
</evidence>
<feature type="transmembrane region" description="Helical" evidence="4">
    <location>
        <begin position="78"/>
        <end position="99"/>
    </location>
</feature>
<feature type="transmembrane region" description="Helical" evidence="4">
    <location>
        <begin position="47"/>
        <end position="66"/>
    </location>
</feature>
<comment type="similarity">
    <text evidence="1 2">Belongs to the SCC3 family.</text>
</comment>
<keyword evidence="2" id="KW-0132">Cell division</keyword>
<dbReference type="PANTHER" id="PTHR11199:SF6">
    <property type="entry name" value="COHESIN SUBUNIT SA-1"/>
    <property type="match status" value="1"/>
</dbReference>
<keyword evidence="2" id="KW-0539">Nucleus</keyword>
<keyword evidence="2" id="KW-0158">Chromosome</keyword>